<dbReference type="EMBL" id="RJUF01000175">
    <property type="protein sequence ID" value="MCP9764617.1"/>
    <property type="molecule type" value="Genomic_DNA"/>
</dbReference>
<dbReference type="InterPro" id="IPR014105">
    <property type="entry name" value="Carotenoid/retinoid_OxRdtase"/>
</dbReference>
<dbReference type="InterPro" id="IPR036188">
    <property type="entry name" value="FAD/NAD-bd_sf"/>
</dbReference>
<comment type="caution">
    <text evidence="7">The sequence shown here is derived from an EMBL/GenBank/DDBJ whole genome shotgun (WGS) entry which is preliminary data.</text>
</comment>
<dbReference type="Pfam" id="PF01593">
    <property type="entry name" value="Amino_oxidase"/>
    <property type="match status" value="1"/>
</dbReference>
<evidence type="ECO:0000259" key="6">
    <source>
        <dbReference type="Pfam" id="PF01593"/>
    </source>
</evidence>
<name>A0AAE3KTM8_9BACT</name>
<dbReference type="RefSeq" id="WP_255038309.1">
    <property type="nucleotide sequence ID" value="NZ_RJUF01000175.1"/>
</dbReference>
<keyword evidence="3 5" id="KW-0125">Carotenoid biosynthesis</keyword>
<evidence type="ECO:0000313" key="7">
    <source>
        <dbReference type="EMBL" id="MCP9764617.1"/>
    </source>
</evidence>
<evidence type="ECO:0000256" key="4">
    <source>
        <dbReference type="ARBA" id="ARBA00023002"/>
    </source>
</evidence>
<dbReference type="GO" id="GO:0016491">
    <property type="term" value="F:oxidoreductase activity"/>
    <property type="evidence" value="ECO:0007669"/>
    <property type="project" value="UniProtKB-KW"/>
</dbReference>
<sequence>MKKVAVIGCGPGGLAVAIRLAILKYEVEVFESNATPGGKINEFHSEGFRFDGGPSLFTLPSLIDELFELAGKNPKDYFNYQKLDEVCRYFWEDQTRLTVSADNQDFDNKVTQILKEKPGRILNYLNDSAFKYEILSGLFIHKSLHKLSTWLSKDAFCGYLNIFKMGIFGTFHGFNKQSFSNPKTVQMFNRYATYNGSSPYKTPATMSIIPHLEYNIGAFLPEKGMYHIADALHKLAVELGVKFHFNTKVERIIVENKLATAVKTSQGTVKNFDAVVSNMDVTPTYLKLMPDQKPPLKTLNQEKSGSGLIFYWGINREFKELGLHNILFSENYETEFEHQFEKKDIFTDPTIYINITSKIIASDAPAGSENWFVLINAPSNTGQNWETITQKTKKAILEKVKRTLHVDLEPHIVTERILDPVKIETNTSSSQGALYGNSSNNKYAAFLRHPNFSKDIQNLFFVGGSVHPGGGIPLAISSAKITSEFLARNLTHLNYIPN</sequence>
<dbReference type="SUPFAM" id="SSF51905">
    <property type="entry name" value="FAD/NAD(P)-binding domain"/>
    <property type="match status" value="1"/>
</dbReference>
<dbReference type="InterPro" id="IPR054840">
    <property type="entry name" value="hydcarot_desat_CrtD"/>
</dbReference>
<keyword evidence="8" id="KW-1185">Reference proteome</keyword>
<protein>
    <submittedName>
        <fullName evidence="7">Phytoene desaturase</fullName>
    </submittedName>
</protein>
<evidence type="ECO:0000256" key="1">
    <source>
        <dbReference type="ARBA" id="ARBA00004829"/>
    </source>
</evidence>
<keyword evidence="4 5" id="KW-0560">Oxidoreductase</keyword>
<evidence type="ECO:0000256" key="5">
    <source>
        <dbReference type="RuleBase" id="RU362075"/>
    </source>
</evidence>
<dbReference type="NCBIfam" id="NF042421">
    <property type="entry name" value="hydcarot_desat_CrtD"/>
    <property type="match status" value="1"/>
</dbReference>
<evidence type="ECO:0000256" key="3">
    <source>
        <dbReference type="ARBA" id="ARBA00022746"/>
    </source>
</evidence>
<reference evidence="7 8" key="1">
    <citation type="submission" date="2018-11" db="EMBL/GenBank/DDBJ databases">
        <title>Novel bacteria species description.</title>
        <authorList>
            <person name="Han J.-H."/>
        </authorList>
    </citation>
    <scope>NUCLEOTIDE SEQUENCE [LARGE SCALE GENOMIC DNA]</scope>
    <source>
        <strain evidence="7 8">KCTC23259</strain>
    </source>
</reference>
<dbReference type="NCBIfam" id="TIGR02734">
    <property type="entry name" value="crtI_fam"/>
    <property type="match status" value="1"/>
</dbReference>
<dbReference type="Proteomes" id="UP001204144">
    <property type="component" value="Unassembled WGS sequence"/>
</dbReference>
<feature type="domain" description="Amine oxidase" evidence="6">
    <location>
        <begin position="12"/>
        <end position="483"/>
    </location>
</feature>
<dbReference type="InterPro" id="IPR002937">
    <property type="entry name" value="Amino_oxidase"/>
</dbReference>
<dbReference type="Gene3D" id="3.50.50.60">
    <property type="entry name" value="FAD/NAD(P)-binding domain"/>
    <property type="match status" value="2"/>
</dbReference>
<gene>
    <name evidence="7" type="primary">crtI</name>
    <name evidence="7" type="ORF">EGI31_16890</name>
</gene>
<organism evidence="7 8">
    <name type="scientific">Lacihabitans soyangensis</name>
    <dbReference type="NCBI Taxonomy" id="869394"/>
    <lineage>
        <taxon>Bacteria</taxon>
        <taxon>Pseudomonadati</taxon>
        <taxon>Bacteroidota</taxon>
        <taxon>Cytophagia</taxon>
        <taxon>Cytophagales</taxon>
        <taxon>Leadbetterellaceae</taxon>
        <taxon>Lacihabitans</taxon>
    </lineage>
</organism>
<evidence type="ECO:0000313" key="8">
    <source>
        <dbReference type="Proteomes" id="UP001204144"/>
    </source>
</evidence>
<dbReference type="AlphaFoldDB" id="A0AAE3KTM8"/>
<dbReference type="GO" id="GO:0016117">
    <property type="term" value="P:carotenoid biosynthetic process"/>
    <property type="evidence" value="ECO:0007669"/>
    <property type="project" value="UniProtKB-KW"/>
</dbReference>
<comment type="similarity">
    <text evidence="2 5">Belongs to the carotenoid/retinoid oxidoreductase family.</text>
</comment>
<comment type="pathway">
    <text evidence="1 5">Carotenoid biosynthesis.</text>
</comment>
<evidence type="ECO:0000256" key="2">
    <source>
        <dbReference type="ARBA" id="ARBA00006046"/>
    </source>
</evidence>
<dbReference type="PANTHER" id="PTHR43734">
    <property type="entry name" value="PHYTOENE DESATURASE"/>
    <property type="match status" value="1"/>
</dbReference>
<proteinExistence type="inferred from homology"/>
<dbReference type="PANTHER" id="PTHR43734:SF7">
    <property type="entry name" value="4,4'-DIAPONEUROSPORENE OXYGENASE"/>
    <property type="match status" value="1"/>
</dbReference>
<accession>A0AAE3KTM8</accession>